<dbReference type="PRINTS" id="PR00724">
    <property type="entry name" value="CRBOXYPTASEC"/>
</dbReference>
<dbReference type="PANTHER" id="PTHR11802:SF480">
    <property type="entry name" value="CARBOXYPEPTIDASE"/>
    <property type="match status" value="1"/>
</dbReference>
<proteinExistence type="inferred from homology"/>
<dbReference type="Gene3D" id="3.40.50.1820">
    <property type="entry name" value="alpha/beta hydrolase"/>
    <property type="match status" value="4"/>
</dbReference>
<dbReference type="Pfam" id="PF00450">
    <property type="entry name" value="Peptidase_S10"/>
    <property type="match status" value="4"/>
</dbReference>
<evidence type="ECO:0000313" key="3">
    <source>
        <dbReference type="WBParaSite" id="jg16926"/>
    </source>
</evidence>
<dbReference type="GO" id="GO:0004185">
    <property type="term" value="F:serine-type carboxypeptidase activity"/>
    <property type="evidence" value="ECO:0007669"/>
    <property type="project" value="InterPro"/>
</dbReference>
<comment type="similarity">
    <text evidence="1">Belongs to the peptidase S10 family.</text>
</comment>
<name>A0A915D8Q5_9BILA</name>
<evidence type="ECO:0000313" key="2">
    <source>
        <dbReference type="Proteomes" id="UP000887574"/>
    </source>
</evidence>
<dbReference type="PROSITE" id="PS00560">
    <property type="entry name" value="CARBOXYPEPT_SER_HIS"/>
    <property type="match status" value="1"/>
</dbReference>
<dbReference type="SUPFAM" id="SSF53474">
    <property type="entry name" value="alpha/beta-Hydrolases"/>
    <property type="match status" value="3"/>
</dbReference>
<dbReference type="GO" id="GO:0006508">
    <property type="term" value="P:proteolysis"/>
    <property type="evidence" value="ECO:0007669"/>
    <property type="project" value="InterPro"/>
</dbReference>
<dbReference type="Proteomes" id="UP000887574">
    <property type="component" value="Unplaced"/>
</dbReference>
<keyword evidence="2" id="KW-1185">Reference proteome</keyword>
<reference evidence="3" key="1">
    <citation type="submission" date="2022-11" db="UniProtKB">
        <authorList>
            <consortium name="WormBaseParasite"/>
        </authorList>
    </citation>
    <scope>IDENTIFICATION</scope>
</reference>
<organism evidence="2 3">
    <name type="scientific">Ditylenchus dipsaci</name>
    <dbReference type="NCBI Taxonomy" id="166011"/>
    <lineage>
        <taxon>Eukaryota</taxon>
        <taxon>Metazoa</taxon>
        <taxon>Ecdysozoa</taxon>
        <taxon>Nematoda</taxon>
        <taxon>Chromadorea</taxon>
        <taxon>Rhabditida</taxon>
        <taxon>Tylenchina</taxon>
        <taxon>Tylenchomorpha</taxon>
        <taxon>Sphaerularioidea</taxon>
        <taxon>Anguinidae</taxon>
        <taxon>Anguininae</taxon>
        <taxon>Ditylenchus</taxon>
    </lineage>
</organism>
<dbReference type="InterPro" id="IPR029058">
    <property type="entry name" value="AB_hydrolase_fold"/>
</dbReference>
<protein>
    <submittedName>
        <fullName evidence="3">Serine carboxypeptidase</fullName>
    </submittedName>
</protein>
<dbReference type="InterPro" id="IPR001563">
    <property type="entry name" value="Peptidase_S10"/>
</dbReference>
<dbReference type="WBParaSite" id="jg16926">
    <property type="protein sequence ID" value="jg16926"/>
    <property type="gene ID" value="jg16926"/>
</dbReference>
<dbReference type="InterPro" id="IPR033124">
    <property type="entry name" value="Ser_caboxypep_his_AS"/>
</dbReference>
<sequence>MDFWRTRLLKSFRLFHRTWPFFLNPDGKLCLKMLTLEQGKNNEISNMLFFDNPTMSAFHILRPESITRRATTMIIQPKTMLKHSNYFWLDFQNTKQRFLYRSCTSAGTNGTAGTAVFYNAFAAAKRFFRAGLAIGNGFLSIKQSLNSYVNMAFYRGMIGKEDFDLFKTDCCVAEHGKLSAKKSDQPAFNKCALKILAIVKDQFYGIKGYDEYDINSDCYASPDQFKQDSNFWRTQSYFEALNVKSSKPLISDGLYRFVDQGSLINTKSTDPLGGFNCYVTEATEKYFDLLEVRKALKIPALLDNTQLKLCKQLLNENYKIQYPETGALFQWIFDSGYPLNILIFNGDTDGVCNFLDDSLTAWTYQKDNFKPMIVGYHEKFYKNTVKLDLLTLSSAGHMVPRSLPGPSLQMIANFMSDGRDYSKALPFSPTAQKISAVSQAFSLSRKKQIECNYLHYWLVESESNPTTDPLVLWFNGGPGCSSLEGLLIEQGPFHPNPDGKRCLKTISLGIRQPICYPSYDNEKTLWDAFLALKDFYSVFPEYLNRPFYVTGESFGGVYVPMLAQLLIQKIQAKELTGVNLQGMVIGNGALSRKHIINSIIPLKYHRGFIGKREWDNLAECCPEVTYQNLATCNFAKYVQLEEKSVKLLPADDSVCAARIVAIAQHTRWSNHKNLDVNNIYQDCYEETEEKVNIPGSALFEAKKKTGALENDLFNTYSTDSQGGFSCFRKPKTETWLNIQVVQQTHSKTYQHGINDTSSFFDNIIRSKYPMKVLIYNGDLDFACNFLSAQWFVEELAQRNGLKVSKAHAEWIYRSNIAGYVKQFQGANITVDLLTIKGGGHFAPHDRPGPSLQMLTNFLANREYSVPIPFRTDMKPLNREYNKKQEMTPNMAFNPKNAKQMAASKFTTSFNRLQQAHSEKFGNNWKGYLANYTSNHNADTILTRKIARKSTSPPPTTTKTQDKVIDLPGLTFPMSDQYSGYLNASMGVFLHYWLVTSQSNPTTDPIVLWLNGAVQGWKKLHQNSFAWTKFANVLFLESPRGVGFSYSTDESEIDPDQPYNDDLAASNNVLAVLSFSIAFLNTRIYVPTLVNQLLKTIKIQNIDSINLVGVAIGNGLLNYYNQLNSAIYLEYFRGFYDYDTFKSLSKCCPQESAASIANLDMWRLAISASIWSMIKSKLEIQEKIPITECRGMWSFNYQAWARLGLGTGHKYKNSGYNTYQDCYSSEYSYETEEFAQAFKHRSRQKRNATDSIESPVLTTSTPLWIRQNYIHVDIAGLPQYQQFNRKFFNTYKTIYLDTTPVFKEILVVRGKTGWRIKDGGDRTRKEWNFTQPSKEFTFLPRLADLTKCSDMKMVKRRSTLPPSKELAI</sequence>
<accession>A0A915D8Q5</accession>
<dbReference type="PANTHER" id="PTHR11802">
    <property type="entry name" value="SERINE PROTEASE FAMILY S10 SERINE CARBOXYPEPTIDASE"/>
    <property type="match status" value="1"/>
</dbReference>
<evidence type="ECO:0000256" key="1">
    <source>
        <dbReference type="ARBA" id="ARBA00009431"/>
    </source>
</evidence>